<keyword evidence="2" id="KW-1185">Reference proteome</keyword>
<dbReference type="Proteomes" id="UP000054047">
    <property type="component" value="Unassembled WGS sequence"/>
</dbReference>
<organism evidence="1 2">
    <name type="scientific">Ancylostoma duodenale</name>
    <dbReference type="NCBI Taxonomy" id="51022"/>
    <lineage>
        <taxon>Eukaryota</taxon>
        <taxon>Metazoa</taxon>
        <taxon>Ecdysozoa</taxon>
        <taxon>Nematoda</taxon>
        <taxon>Chromadorea</taxon>
        <taxon>Rhabditida</taxon>
        <taxon>Rhabditina</taxon>
        <taxon>Rhabditomorpha</taxon>
        <taxon>Strongyloidea</taxon>
        <taxon>Ancylostomatidae</taxon>
        <taxon>Ancylostomatinae</taxon>
        <taxon>Ancylostoma</taxon>
    </lineage>
</organism>
<sequence>SFSRHQLFNLPALYCRPREDRDHPDRKFEQFEFGDEIAESIKEVLIYDFSRNPCYRKRRIVVTRVV</sequence>
<dbReference type="EMBL" id="KN759596">
    <property type="protein sequence ID" value="KIH48444.1"/>
    <property type="molecule type" value="Genomic_DNA"/>
</dbReference>
<dbReference type="AlphaFoldDB" id="A0A0C2FP14"/>
<evidence type="ECO:0000313" key="1">
    <source>
        <dbReference type="EMBL" id="KIH48444.1"/>
    </source>
</evidence>
<protein>
    <submittedName>
        <fullName evidence="1">Uncharacterized protein</fullName>
    </submittedName>
</protein>
<name>A0A0C2FP14_9BILA</name>
<feature type="non-terminal residue" evidence="1">
    <location>
        <position position="1"/>
    </location>
</feature>
<gene>
    <name evidence="1" type="ORF">ANCDUO_21487</name>
</gene>
<proteinExistence type="predicted"/>
<accession>A0A0C2FP14</accession>
<dbReference type="OrthoDB" id="5869157at2759"/>
<evidence type="ECO:0000313" key="2">
    <source>
        <dbReference type="Proteomes" id="UP000054047"/>
    </source>
</evidence>
<reference evidence="1 2" key="1">
    <citation type="submission" date="2013-12" db="EMBL/GenBank/DDBJ databases">
        <title>Draft genome of the parsitic nematode Ancylostoma duodenale.</title>
        <authorList>
            <person name="Mitreva M."/>
        </authorList>
    </citation>
    <scope>NUCLEOTIDE SEQUENCE [LARGE SCALE GENOMIC DNA]</scope>
    <source>
        <strain evidence="1 2">Zhejiang</strain>
    </source>
</reference>